<gene>
    <name evidence="2" type="ORF">COT71_00850</name>
</gene>
<evidence type="ECO:0000313" key="3">
    <source>
        <dbReference type="Proteomes" id="UP000230731"/>
    </source>
</evidence>
<dbReference type="AlphaFoldDB" id="A0A2M6X096"/>
<feature type="transmembrane region" description="Helical" evidence="1">
    <location>
        <begin position="95"/>
        <end position="113"/>
    </location>
</feature>
<organism evidence="2 3">
    <name type="scientific">Candidatus Andersenbacteria bacterium CG10_big_fil_rev_8_21_14_0_10_54_11</name>
    <dbReference type="NCBI Taxonomy" id="1974485"/>
    <lineage>
        <taxon>Bacteria</taxon>
        <taxon>Candidatus Anderseniibacteriota</taxon>
    </lineage>
</organism>
<dbReference type="Proteomes" id="UP000230731">
    <property type="component" value="Unassembled WGS sequence"/>
</dbReference>
<protein>
    <submittedName>
        <fullName evidence="2">Uncharacterized protein</fullName>
    </submittedName>
</protein>
<evidence type="ECO:0000313" key="2">
    <source>
        <dbReference type="EMBL" id="PIT98425.1"/>
    </source>
</evidence>
<keyword evidence="1" id="KW-0472">Membrane</keyword>
<dbReference type="EMBL" id="PEZP01000008">
    <property type="protein sequence ID" value="PIT98425.1"/>
    <property type="molecule type" value="Genomic_DNA"/>
</dbReference>
<keyword evidence="1" id="KW-1133">Transmembrane helix</keyword>
<proteinExistence type="predicted"/>
<evidence type="ECO:0000256" key="1">
    <source>
        <dbReference type="SAM" id="Phobius"/>
    </source>
</evidence>
<accession>A0A2M6X096</accession>
<keyword evidence="1" id="KW-0812">Transmembrane</keyword>
<name>A0A2M6X096_9BACT</name>
<comment type="caution">
    <text evidence="2">The sequence shown here is derived from an EMBL/GenBank/DDBJ whole genome shotgun (WGS) entry which is preliminary data.</text>
</comment>
<feature type="transmembrane region" description="Helical" evidence="1">
    <location>
        <begin position="59"/>
        <end position="83"/>
    </location>
</feature>
<reference evidence="3" key="1">
    <citation type="submission" date="2017-09" db="EMBL/GenBank/DDBJ databases">
        <title>Depth-based differentiation of microbial function through sediment-hosted aquifers and enrichment of novel symbionts in the deep terrestrial subsurface.</title>
        <authorList>
            <person name="Probst A.J."/>
            <person name="Ladd B."/>
            <person name="Jarett J.K."/>
            <person name="Geller-Mcgrath D.E."/>
            <person name="Sieber C.M.K."/>
            <person name="Emerson J.B."/>
            <person name="Anantharaman K."/>
            <person name="Thomas B.C."/>
            <person name="Malmstrom R."/>
            <person name="Stieglmeier M."/>
            <person name="Klingl A."/>
            <person name="Woyke T."/>
            <person name="Ryan C.M."/>
            <person name="Banfield J.F."/>
        </authorList>
    </citation>
    <scope>NUCLEOTIDE SEQUENCE [LARGE SCALE GENOMIC DNA]</scope>
</reference>
<sequence length="123" mass="12898">MSLALSALPAQAQNCDFGRFEVGFPGLSNVTRGTPICSFAAGGSAGQIWLKILISVANWLLTLIIMLGVLGVMIGGYYYMAAAGDSSRIKTAKEWIFAALAGVSLAVMGYIILHTINPSTLSL</sequence>